<keyword evidence="1" id="KW-0472">Membrane</keyword>
<organism evidence="2 3">
    <name type="scientific">Brachionus plicatilis</name>
    <name type="common">Marine rotifer</name>
    <name type="synonym">Brachionus muelleri</name>
    <dbReference type="NCBI Taxonomy" id="10195"/>
    <lineage>
        <taxon>Eukaryota</taxon>
        <taxon>Metazoa</taxon>
        <taxon>Spiralia</taxon>
        <taxon>Gnathifera</taxon>
        <taxon>Rotifera</taxon>
        <taxon>Eurotatoria</taxon>
        <taxon>Monogononta</taxon>
        <taxon>Pseudotrocha</taxon>
        <taxon>Ploima</taxon>
        <taxon>Brachionidae</taxon>
        <taxon>Brachionus</taxon>
    </lineage>
</organism>
<proteinExistence type="predicted"/>
<dbReference type="EMBL" id="REGN01007209">
    <property type="protein sequence ID" value="RNA06981.1"/>
    <property type="molecule type" value="Genomic_DNA"/>
</dbReference>
<dbReference type="Proteomes" id="UP000276133">
    <property type="component" value="Unassembled WGS sequence"/>
</dbReference>
<name>A0A3M7Q7K9_BRAPC</name>
<gene>
    <name evidence="2" type="ORF">BpHYR1_002272</name>
</gene>
<sequence>MIRIIQLVKQGYSLNKVMGISRSIGLKNREELLPYKIKNNIKYNNLKSFVNFEKNFGQLNKIIKESFDKCNKQECNICQFTCLFLCFFAICNFTPLMFFINSPHKSHGTGFRLLFRQLFTTRMVHLKPQVYVRPCTKYPTHGIKACVAKQANTVYPEWICPNFCRKYIPLNILLVEHDIVAYLYGSNYSRHAFISPTSSRKICKKLTNTKINFVYGKFSYQNKI</sequence>
<reference evidence="2 3" key="1">
    <citation type="journal article" date="2018" name="Sci. Rep.">
        <title>Genomic signatures of local adaptation to the degree of environmental predictability in rotifers.</title>
        <authorList>
            <person name="Franch-Gras L."/>
            <person name="Hahn C."/>
            <person name="Garcia-Roger E.M."/>
            <person name="Carmona M.J."/>
            <person name="Serra M."/>
            <person name="Gomez A."/>
        </authorList>
    </citation>
    <scope>NUCLEOTIDE SEQUENCE [LARGE SCALE GENOMIC DNA]</scope>
    <source>
        <strain evidence="2">HYR1</strain>
    </source>
</reference>
<accession>A0A3M7Q7K9</accession>
<evidence type="ECO:0000313" key="2">
    <source>
        <dbReference type="EMBL" id="RNA06981.1"/>
    </source>
</evidence>
<evidence type="ECO:0000256" key="1">
    <source>
        <dbReference type="SAM" id="Phobius"/>
    </source>
</evidence>
<keyword evidence="3" id="KW-1185">Reference proteome</keyword>
<keyword evidence="1" id="KW-1133">Transmembrane helix</keyword>
<comment type="caution">
    <text evidence="2">The sequence shown here is derived from an EMBL/GenBank/DDBJ whole genome shotgun (WGS) entry which is preliminary data.</text>
</comment>
<feature type="transmembrane region" description="Helical" evidence="1">
    <location>
        <begin position="77"/>
        <end position="100"/>
    </location>
</feature>
<dbReference type="AlphaFoldDB" id="A0A3M7Q7K9"/>
<protein>
    <submittedName>
        <fullName evidence="2">Uncharacterized protein</fullName>
    </submittedName>
</protein>
<evidence type="ECO:0000313" key="3">
    <source>
        <dbReference type="Proteomes" id="UP000276133"/>
    </source>
</evidence>
<keyword evidence="1" id="KW-0812">Transmembrane</keyword>